<sequence>MPQSKEHPLNIYFAGELFTHKDLVGNAILAESIAELSDQRYCSVLPQNFEQRDNSPQQIRDQDLLNLIESDLALFCFDGSDLDAGTVVEFMAAKFADIPSVILRTDYRSKSSGDQVDFPWNLMASFYPRCEVEVVDSMAIYQSIFKEFPMIDAGDVMIEKRSSDVAHTMVRVVSQAIVDAFDRVLQQPIKLPASSSEAVYDWLARFAGFEDGDERIAERLKQALKRKQERRLLA</sequence>
<keyword evidence="2" id="KW-1185">Reference proteome</keyword>
<dbReference type="Gene3D" id="3.40.50.450">
    <property type="match status" value="1"/>
</dbReference>
<dbReference type="AlphaFoldDB" id="A0AAQ3QWA4"/>
<reference evidence="1 2" key="1">
    <citation type="submission" date="2023-10" db="EMBL/GenBank/DDBJ databases">
        <title>Rubellicoccus peritrichatus gen. nov., sp. nov., isolated from an algae of coral reef tank.</title>
        <authorList>
            <person name="Luo J."/>
        </authorList>
    </citation>
    <scope>NUCLEOTIDE SEQUENCE [LARGE SCALE GENOMIC DNA]</scope>
    <source>
        <strain evidence="1 2">CR14</strain>
    </source>
</reference>
<evidence type="ECO:0000313" key="1">
    <source>
        <dbReference type="EMBL" id="WOO41687.1"/>
    </source>
</evidence>
<accession>A0AAQ3QWA4</accession>
<dbReference type="Pfam" id="PF05014">
    <property type="entry name" value="Nuc_deoxyrib_tr"/>
    <property type="match status" value="1"/>
</dbReference>
<gene>
    <name evidence="1" type="ORF">RZN69_01205</name>
</gene>
<dbReference type="Proteomes" id="UP001304300">
    <property type="component" value="Chromosome"/>
</dbReference>
<dbReference type="KEGG" id="puo:RZN69_01205"/>
<dbReference type="SUPFAM" id="SSF52309">
    <property type="entry name" value="N-(deoxy)ribosyltransferase-like"/>
    <property type="match status" value="1"/>
</dbReference>
<evidence type="ECO:0000313" key="2">
    <source>
        <dbReference type="Proteomes" id="UP001304300"/>
    </source>
</evidence>
<proteinExistence type="predicted"/>
<protein>
    <submittedName>
        <fullName evidence="1">Nucleoside 2-deoxyribosyltransferase</fullName>
    </submittedName>
</protein>
<dbReference type="InterPro" id="IPR007710">
    <property type="entry name" value="Nucleoside_deoxyribTrfase"/>
</dbReference>
<organism evidence="1 2">
    <name type="scientific">Rubellicoccus peritrichatus</name>
    <dbReference type="NCBI Taxonomy" id="3080537"/>
    <lineage>
        <taxon>Bacteria</taxon>
        <taxon>Pseudomonadati</taxon>
        <taxon>Verrucomicrobiota</taxon>
        <taxon>Opitutia</taxon>
        <taxon>Puniceicoccales</taxon>
        <taxon>Cerasicoccaceae</taxon>
        <taxon>Rubellicoccus</taxon>
    </lineage>
</organism>
<dbReference type="RefSeq" id="WP_317834171.1">
    <property type="nucleotide sequence ID" value="NZ_CP136920.1"/>
</dbReference>
<dbReference type="EMBL" id="CP136920">
    <property type="protein sequence ID" value="WOO41687.1"/>
    <property type="molecule type" value="Genomic_DNA"/>
</dbReference>
<name>A0AAQ3QWA4_9BACT</name>